<feature type="transmembrane region" description="Helical" evidence="7">
    <location>
        <begin position="62"/>
        <end position="84"/>
    </location>
</feature>
<feature type="transmembrane region" description="Helical" evidence="7">
    <location>
        <begin position="248"/>
        <end position="271"/>
    </location>
</feature>
<evidence type="ECO:0000313" key="9">
    <source>
        <dbReference type="EMBL" id="RED15153.1"/>
    </source>
</evidence>
<accession>A0A3D9FBP5</accession>
<dbReference type="RefSeq" id="WP_116234707.1">
    <property type="nucleotide sequence ID" value="NZ_QRDP01000004.1"/>
</dbReference>
<feature type="transmembrane region" description="Helical" evidence="7">
    <location>
        <begin position="32"/>
        <end position="50"/>
    </location>
</feature>
<feature type="transmembrane region" description="Helical" evidence="7">
    <location>
        <begin position="116"/>
        <end position="136"/>
    </location>
</feature>
<gene>
    <name evidence="9" type="ORF">DFR46_0140</name>
</gene>
<dbReference type="Gene3D" id="1.20.1250.20">
    <property type="entry name" value="MFS general substrate transporter like domains"/>
    <property type="match status" value="3"/>
</dbReference>
<dbReference type="PANTHER" id="PTHR43045:SF7">
    <property type="entry name" value="MAJOR FACILITATOR SUPERFAMILY TRANSPORTER"/>
    <property type="match status" value="1"/>
</dbReference>
<name>A0A3D9FBP5_9SPHN</name>
<evidence type="ECO:0000256" key="3">
    <source>
        <dbReference type="ARBA" id="ARBA00022475"/>
    </source>
</evidence>
<reference evidence="9 10" key="1">
    <citation type="submission" date="2018-07" db="EMBL/GenBank/DDBJ databases">
        <title>Genomic Encyclopedia of Type Strains, Phase IV (KMG-IV): sequencing the most valuable type-strain genomes for metagenomic binning, comparative biology and taxonomic classification.</title>
        <authorList>
            <person name="Goeker M."/>
        </authorList>
    </citation>
    <scope>NUCLEOTIDE SEQUENCE [LARGE SCALE GENOMIC DNA]</scope>
    <source>
        <strain evidence="9 10">DSM 26725</strain>
    </source>
</reference>
<evidence type="ECO:0000313" key="10">
    <source>
        <dbReference type="Proteomes" id="UP000256310"/>
    </source>
</evidence>
<dbReference type="InterPro" id="IPR036259">
    <property type="entry name" value="MFS_trans_sf"/>
</dbReference>
<keyword evidence="2" id="KW-0813">Transport</keyword>
<dbReference type="PROSITE" id="PS50850">
    <property type="entry name" value="MFS"/>
    <property type="match status" value="1"/>
</dbReference>
<dbReference type="AlphaFoldDB" id="A0A3D9FBP5"/>
<dbReference type="InterPro" id="IPR005829">
    <property type="entry name" value="Sugar_transporter_CS"/>
</dbReference>
<dbReference type="InterPro" id="IPR020846">
    <property type="entry name" value="MFS_dom"/>
</dbReference>
<evidence type="ECO:0000256" key="2">
    <source>
        <dbReference type="ARBA" id="ARBA00022448"/>
    </source>
</evidence>
<feature type="transmembrane region" description="Helical" evidence="7">
    <location>
        <begin position="443"/>
        <end position="468"/>
    </location>
</feature>
<dbReference type="PANTHER" id="PTHR43045">
    <property type="entry name" value="SHIKIMATE TRANSPORTER"/>
    <property type="match status" value="1"/>
</dbReference>
<dbReference type="EMBL" id="QRDP01000004">
    <property type="protein sequence ID" value="RED15153.1"/>
    <property type="molecule type" value="Genomic_DNA"/>
</dbReference>
<dbReference type="SUPFAM" id="SSF103473">
    <property type="entry name" value="MFS general substrate transporter"/>
    <property type="match status" value="1"/>
</dbReference>
<dbReference type="PROSITE" id="PS00217">
    <property type="entry name" value="SUGAR_TRANSPORT_2"/>
    <property type="match status" value="1"/>
</dbReference>
<dbReference type="PROSITE" id="PS00216">
    <property type="entry name" value="SUGAR_TRANSPORT_1"/>
    <property type="match status" value="1"/>
</dbReference>
<dbReference type="GO" id="GO:0022857">
    <property type="term" value="F:transmembrane transporter activity"/>
    <property type="evidence" value="ECO:0007669"/>
    <property type="project" value="InterPro"/>
</dbReference>
<evidence type="ECO:0000256" key="5">
    <source>
        <dbReference type="ARBA" id="ARBA00022989"/>
    </source>
</evidence>
<dbReference type="InterPro" id="IPR005828">
    <property type="entry name" value="MFS_sugar_transport-like"/>
</dbReference>
<keyword evidence="10" id="KW-1185">Reference proteome</keyword>
<dbReference type="GO" id="GO:0005886">
    <property type="term" value="C:plasma membrane"/>
    <property type="evidence" value="ECO:0007669"/>
    <property type="project" value="UniProtKB-SubCell"/>
</dbReference>
<feature type="transmembrane region" description="Helical" evidence="7">
    <location>
        <begin position="514"/>
        <end position="532"/>
    </location>
</feature>
<comment type="subcellular location">
    <subcellularLocation>
        <location evidence="1">Cell membrane</location>
        <topology evidence="1">Multi-pass membrane protein</topology>
    </subcellularLocation>
</comment>
<feature type="transmembrane region" description="Helical" evidence="7">
    <location>
        <begin position="91"/>
        <end position="110"/>
    </location>
</feature>
<evidence type="ECO:0000256" key="6">
    <source>
        <dbReference type="ARBA" id="ARBA00023136"/>
    </source>
</evidence>
<evidence type="ECO:0000256" key="1">
    <source>
        <dbReference type="ARBA" id="ARBA00004651"/>
    </source>
</evidence>
<keyword evidence="9" id="KW-0762">Sugar transport</keyword>
<evidence type="ECO:0000256" key="4">
    <source>
        <dbReference type="ARBA" id="ARBA00022692"/>
    </source>
</evidence>
<feature type="transmembrane region" description="Helical" evidence="7">
    <location>
        <begin position="157"/>
        <end position="184"/>
    </location>
</feature>
<keyword evidence="6 7" id="KW-0472">Membrane</keyword>
<comment type="caution">
    <text evidence="9">The sequence shown here is derived from an EMBL/GenBank/DDBJ whole genome shotgun (WGS) entry which is preliminary data.</text>
</comment>
<evidence type="ECO:0000259" key="8">
    <source>
        <dbReference type="PROSITE" id="PS50850"/>
    </source>
</evidence>
<organism evidence="9 10">
    <name type="scientific">Parasphingopyxis lamellibrachiae</name>
    <dbReference type="NCBI Taxonomy" id="680125"/>
    <lineage>
        <taxon>Bacteria</taxon>
        <taxon>Pseudomonadati</taxon>
        <taxon>Pseudomonadota</taxon>
        <taxon>Alphaproteobacteria</taxon>
        <taxon>Sphingomonadales</taxon>
        <taxon>Sphingomonadaceae</taxon>
        <taxon>Parasphingopyxis</taxon>
    </lineage>
</organism>
<dbReference type="OrthoDB" id="9783227at2"/>
<keyword evidence="3" id="KW-1003">Cell membrane</keyword>
<sequence length="544" mass="58254">MASAAPAVSSEPTKKEIRLVIAASSAGTVFEWYDFFIYGTLAALIGQAFFPADNETLQLLLVWAGFAVGFGFRPLGAILFGYLGDKLGRKYTFLVTVTLMGIATAGVGLIPSAATIGIAAPIIVIFLRILQGLALGGEYGGAAIYVAEHAPPEKRGFYTSFIQASVVGGFVLSIAVVLACRFLIPDDQFAAWGWRLPFLLSIVLLVISLWMRFKLSESPVFKAMKEAGETAANPFTESFSYPGNKKRIFVALFGVTGVLTTIWYTAFFSGLSFLRGPMRVEPLTVELILFTAGLISMVFYVIVGRWSDRVGRKKPIMVGALAALVLLFPIFWGMGSLANPGLARAAAENPVVVSGPECTTDPFAELFGNEQTECGRILETLTSSGVRYTLEPADRLSLSVGGEAVPIAEEWLADGSARRDGVQAALGQRGFDFTRQSPPAINIIGLLALLLVSAMLSALTYGSVAALLAEMFPPKIRYSSMSIPYHIGAGYLGGFLPLIAGIIVARTGDIYAGLWYTWAIVAFGVVVAWWGLPSGPPRDFEDNG</sequence>
<dbReference type="Proteomes" id="UP000256310">
    <property type="component" value="Unassembled WGS sequence"/>
</dbReference>
<feature type="transmembrane region" description="Helical" evidence="7">
    <location>
        <begin position="196"/>
        <end position="215"/>
    </location>
</feature>
<feature type="transmembrane region" description="Helical" evidence="7">
    <location>
        <begin position="283"/>
        <end position="303"/>
    </location>
</feature>
<dbReference type="Pfam" id="PF00083">
    <property type="entry name" value="Sugar_tr"/>
    <property type="match status" value="1"/>
</dbReference>
<feature type="transmembrane region" description="Helical" evidence="7">
    <location>
        <begin position="315"/>
        <end position="334"/>
    </location>
</feature>
<keyword evidence="5 7" id="KW-1133">Transmembrane helix</keyword>
<dbReference type="FunFam" id="1.20.1250.20:FF:000001">
    <property type="entry name" value="Dicarboxylate MFS transporter"/>
    <property type="match status" value="1"/>
</dbReference>
<keyword evidence="4 7" id="KW-0812">Transmembrane</keyword>
<protein>
    <submittedName>
        <fullName evidence="9">Sugar transport protein</fullName>
    </submittedName>
</protein>
<feature type="domain" description="Major facilitator superfamily (MFS) profile" evidence="8">
    <location>
        <begin position="20"/>
        <end position="536"/>
    </location>
</feature>
<feature type="transmembrane region" description="Helical" evidence="7">
    <location>
        <begin position="489"/>
        <end position="508"/>
    </location>
</feature>
<proteinExistence type="predicted"/>
<evidence type="ECO:0000256" key="7">
    <source>
        <dbReference type="SAM" id="Phobius"/>
    </source>
</evidence>